<name>A0A1G6NUJ6_9MICO</name>
<dbReference type="STRING" id="993073.AS029_12910"/>
<dbReference type="OrthoDB" id="5084312at2"/>
<organism evidence="1 2">
    <name type="scientific">Microbacterium enclense</name>
    <dbReference type="NCBI Taxonomy" id="993073"/>
    <lineage>
        <taxon>Bacteria</taxon>
        <taxon>Bacillati</taxon>
        <taxon>Actinomycetota</taxon>
        <taxon>Actinomycetes</taxon>
        <taxon>Micrococcales</taxon>
        <taxon>Microbacteriaceae</taxon>
        <taxon>Microbacterium</taxon>
    </lineage>
</organism>
<evidence type="ECO:0008006" key="3">
    <source>
        <dbReference type="Google" id="ProtNLM"/>
    </source>
</evidence>
<dbReference type="RefSeq" id="WP_058232993.1">
    <property type="nucleotide sequence ID" value="NZ_FMYG01000006.1"/>
</dbReference>
<dbReference type="EMBL" id="FMYG01000006">
    <property type="protein sequence ID" value="SDC71680.1"/>
    <property type="molecule type" value="Genomic_DNA"/>
</dbReference>
<proteinExistence type="predicted"/>
<protein>
    <recommendedName>
        <fullName evidence="3">C1q domain-containing protein</fullName>
    </recommendedName>
</protein>
<gene>
    <name evidence="1" type="ORF">SAMN05216418_2862</name>
</gene>
<dbReference type="AlphaFoldDB" id="A0A1G6NUJ6"/>
<accession>A0A1G6NUJ6</accession>
<dbReference type="Proteomes" id="UP000183203">
    <property type="component" value="Unassembled WGS sequence"/>
</dbReference>
<evidence type="ECO:0000313" key="2">
    <source>
        <dbReference type="Proteomes" id="UP000183203"/>
    </source>
</evidence>
<reference evidence="1 2" key="1">
    <citation type="submission" date="2016-09" db="EMBL/GenBank/DDBJ databases">
        <authorList>
            <person name="Capua I."/>
            <person name="De Benedictis P."/>
            <person name="Joannis T."/>
            <person name="Lombin L.H."/>
            <person name="Cattoli G."/>
        </authorList>
    </citation>
    <scope>NUCLEOTIDE SEQUENCE [LARGE SCALE GENOMIC DNA]</scope>
    <source>
        <strain evidence="1 2">NIO-1002</strain>
    </source>
</reference>
<evidence type="ECO:0000313" key="1">
    <source>
        <dbReference type="EMBL" id="SDC71680.1"/>
    </source>
</evidence>
<sequence length="228" mass="23477">MGHIESADGALTINDDASDVAGDLQAIVDMAMKTGGLLKVNSAQRQNLTGSQTRVGWLIIETDTGLIYERTNTAPQGVLVGGASLPEINLVAGQVQSAAANETVRMWAAPGTSPSRSFSDQWFTYASSGDITVKKAGYYRISARVLVAAVAGQALALWLNSTLGVLSQDSVVTSATLGVMAKLDVASVYLPANAVVNVIIATTSGSVALGGPDPARSSGEFSVQFLSS</sequence>